<dbReference type="EMBL" id="JAHXDN010000010">
    <property type="protein sequence ID" value="MBW4710730.1"/>
    <property type="molecule type" value="Genomic_DNA"/>
</dbReference>
<dbReference type="AlphaFoldDB" id="A0A9X1K0X3"/>
<protein>
    <submittedName>
        <fullName evidence="2">Uncharacterized protein</fullName>
    </submittedName>
</protein>
<evidence type="ECO:0000256" key="1">
    <source>
        <dbReference type="SAM" id="MobiDB-lite"/>
    </source>
</evidence>
<evidence type="ECO:0000313" key="2">
    <source>
        <dbReference type="EMBL" id="MBW4710730.1"/>
    </source>
</evidence>
<accession>A0A9X1K0X3</accession>
<keyword evidence="3" id="KW-1185">Reference proteome</keyword>
<gene>
    <name evidence="2" type="ORF">KX928_23315</name>
</gene>
<feature type="compositionally biased region" description="Gly residues" evidence="1">
    <location>
        <begin position="18"/>
        <end position="27"/>
    </location>
</feature>
<evidence type="ECO:0000313" key="3">
    <source>
        <dbReference type="Proteomes" id="UP001138661"/>
    </source>
</evidence>
<sequence length="325" mass="34968">MNKFLNNVFPRPVWNAEGGDGGGGDGGTADDAAAAAAAAAAAGDGGDGGAGKWWESDKFSDDHKTMLTARGLTVDDPLDAVAKLADMEAAATRKFGKPADRLIEKPEERGKIAEWLRQHGEDLGIPEAPDKYDLKKPESWPKDQKWDDDLEGKARSIAYEEGMTGPALNRMTELFAEHIVSLNKSAEEAEAQAVTEMLGELSKDWGEQTEPRIARAAQTASAVAELAGMSPEDMGWISEVLGKKAGDAKVIRMFDAVGQAMSEGTDFNLGEGNNSLGQSPAEARAELARMRSAEGEWYKATAKQDRNEMNRLKPIMDRLQKIASS</sequence>
<comment type="caution">
    <text evidence="2">The sequence shown here is derived from an EMBL/GenBank/DDBJ whole genome shotgun (WGS) entry which is preliminary data.</text>
</comment>
<feature type="compositionally biased region" description="Low complexity" evidence="1">
    <location>
        <begin position="29"/>
        <end position="42"/>
    </location>
</feature>
<proteinExistence type="predicted"/>
<dbReference type="RefSeq" id="WP_219507838.1">
    <property type="nucleotide sequence ID" value="NZ_JAHXDN010000010.1"/>
</dbReference>
<feature type="region of interest" description="Disordered" evidence="1">
    <location>
        <begin position="16"/>
        <end position="54"/>
    </location>
</feature>
<reference evidence="2" key="1">
    <citation type="submission" date="2021-07" db="EMBL/GenBank/DDBJ databases">
        <title>Roseobacter insulae sp. nov., isolated from a tidal flat.</title>
        <authorList>
            <person name="Park S."/>
            <person name="Yoon J.-H."/>
        </authorList>
    </citation>
    <scope>NUCLEOTIDE SEQUENCE</scope>
    <source>
        <strain evidence="2">YSTF-M11</strain>
    </source>
</reference>
<name>A0A9X1K0X3_9RHOB</name>
<feature type="region of interest" description="Disordered" evidence="1">
    <location>
        <begin position="123"/>
        <end position="147"/>
    </location>
</feature>
<organism evidence="2 3">
    <name type="scientific">Roseobacter insulae</name>
    <dbReference type="NCBI Taxonomy" id="2859783"/>
    <lineage>
        <taxon>Bacteria</taxon>
        <taxon>Pseudomonadati</taxon>
        <taxon>Pseudomonadota</taxon>
        <taxon>Alphaproteobacteria</taxon>
        <taxon>Rhodobacterales</taxon>
        <taxon>Roseobacteraceae</taxon>
        <taxon>Roseobacter</taxon>
    </lineage>
</organism>
<dbReference type="Proteomes" id="UP001138661">
    <property type="component" value="Unassembled WGS sequence"/>
</dbReference>